<gene>
    <name evidence="1" type="ORF">LCGC14_1442480</name>
</gene>
<protein>
    <submittedName>
        <fullName evidence="1">Uncharacterized protein</fullName>
    </submittedName>
</protein>
<dbReference type="AlphaFoldDB" id="A0A0F9JK66"/>
<reference evidence="1" key="1">
    <citation type="journal article" date="2015" name="Nature">
        <title>Complex archaea that bridge the gap between prokaryotes and eukaryotes.</title>
        <authorList>
            <person name="Spang A."/>
            <person name="Saw J.H."/>
            <person name="Jorgensen S.L."/>
            <person name="Zaremba-Niedzwiedzka K."/>
            <person name="Martijn J."/>
            <person name="Lind A.E."/>
            <person name="van Eijk R."/>
            <person name="Schleper C."/>
            <person name="Guy L."/>
            <person name="Ettema T.J."/>
        </authorList>
    </citation>
    <scope>NUCLEOTIDE SEQUENCE</scope>
</reference>
<proteinExistence type="predicted"/>
<comment type="caution">
    <text evidence="1">The sequence shown here is derived from an EMBL/GenBank/DDBJ whole genome shotgun (WGS) entry which is preliminary data.</text>
</comment>
<accession>A0A0F9JK66</accession>
<evidence type="ECO:0000313" key="1">
    <source>
        <dbReference type="EMBL" id="KKM70254.1"/>
    </source>
</evidence>
<dbReference type="EMBL" id="LAZR01009851">
    <property type="protein sequence ID" value="KKM70254.1"/>
    <property type="molecule type" value="Genomic_DNA"/>
</dbReference>
<organism evidence="1">
    <name type="scientific">marine sediment metagenome</name>
    <dbReference type="NCBI Taxonomy" id="412755"/>
    <lineage>
        <taxon>unclassified sequences</taxon>
        <taxon>metagenomes</taxon>
        <taxon>ecological metagenomes</taxon>
    </lineage>
</organism>
<sequence length="74" mass="8295">MKEIIQLNLTEEESIILQALTVVGVSVHFKNAAMLEKEAHCLELFLDKWPEASASLADKMTGLVKISREIIEAR</sequence>
<name>A0A0F9JK66_9ZZZZ</name>